<dbReference type="RefSeq" id="XP_070913969.1">
    <property type="nucleotide sequence ID" value="XM_071057868.1"/>
</dbReference>
<keyword evidence="1 4" id="KW-0812">Transmembrane</keyword>
<keyword evidence="3 4" id="KW-0472">Membrane</keyword>
<evidence type="ECO:0000256" key="3">
    <source>
        <dbReference type="ARBA" id="ARBA00023136"/>
    </source>
</evidence>
<comment type="caution">
    <text evidence="6">The sequence shown here is derived from an EMBL/GenBank/DDBJ whole genome shotgun (WGS) entry which is preliminary data.</text>
</comment>
<evidence type="ECO:0000313" key="6">
    <source>
        <dbReference type="EMBL" id="GAB1312236.1"/>
    </source>
</evidence>
<dbReference type="PANTHER" id="PTHR12483:SF120">
    <property type="entry name" value="HIGH-AFFINITY COPPER TRANSPORTER CTRA2"/>
    <property type="match status" value="1"/>
</dbReference>
<name>A0ABQ0G3C3_9PEZI</name>
<keyword evidence="4" id="KW-0813">Transport</keyword>
<gene>
    <name evidence="6" type="ORF">MFIFM68171_02446</name>
</gene>
<dbReference type="Proteomes" id="UP001628179">
    <property type="component" value="Unassembled WGS sequence"/>
</dbReference>
<evidence type="ECO:0000256" key="4">
    <source>
        <dbReference type="RuleBase" id="RU367022"/>
    </source>
</evidence>
<comment type="subcellular location">
    <subcellularLocation>
        <location evidence="4">Membrane</location>
        <topology evidence="4">Multi-pass membrane protein</topology>
    </subcellularLocation>
</comment>
<dbReference type="InterPro" id="IPR007274">
    <property type="entry name" value="Cop_transporter"/>
</dbReference>
<dbReference type="Pfam" id="PF04145">
    <property type="entry name" value="Ctr"/>
    <property type="match status" value="1"/>
</dbReference>
<evidence type="ECO:0000256" key="1">
    <source>
        <dbReference type="ARBA" id="ARBA00022692"/>
    </source>
</evidence>
<sequence>MDTYGIYPRHGDHAHGAESAAATDASSHSHAMPTDGGGGGGGGAPAHSSTMMAVFQTSMATSLYSASWTPASAGAYAATCIFLIALAAVFRGLLALKSWLERRWLDRELKRRYVVVNGKGPLAENLSRDSLAKNATMVLSENGVEENVVVVRRPATADARPWRLSVDPVRAVIDTVIAGVGYLLMLAVMSMNVGYFLSVLGGTFLGSLLVGRFILTTEH</sequence>
<comment type="similarity">
    <text evidence="4">Belongs to the copper transporter (Ctr) (TC 1.A.56) family. SLC31A subfamily.</text>
</comment>
<evidence type="ECO:0000313" key="7">
    <source>
        <dbReference type="Proteomes" id="UP001628179"/>
    </source>
</evidence>
<dbReference type="EMBL" id="BAAFSV010000001">
    <property type="protein sequence ID" value="GAB1312236.1"/>
    <property type="molecule type" value="Genomic_DNA"/>
</dbReference>
<evidence type="ECO:0000256" key="2">
    <source>
        <dbReference type="ARBA" id="ARBA00022989"/>
    </source>
</evidence>
<keyword evidence="2 4" id="KW-1133">Transmembrane helix</keyword>
<reference evidence="6 7" key="1">
    <citation type="submission" date="2024-09" db="EMBL/GenBank/DDBJ databases">
        <title>Itraconazole resistance in Madurella fahalii resulting from another homologue of gene encoding cytochrome P450 14-alpha sterol demethylase (CYP51).</title>
        <authorList>
            <person name="Yoshioka I."/>
            <person name="Fahal A.H."/>
            <person name="Kaneko S."/>
            <person name="Yaguchi T."/>
        </authorList>
    </citation>
    <scope>NUCLEOTIDE SEQUENCE [LARGE SCALE GENOMIC DNA]</scope>
    <source>
        <strain evidence="6 7">IFM 68171</strain>
    </source>
</reference>
<dbReference type="PANTHER" id="PTHR12483">
    <property type="entry name" value="SOLUTE CARRIER FAMILY 31 COPPER TRANSPORTERS"/>
    <property type="match status" value="1"/>
</dbReference>
<feature type="compositionally biased region" description="Low complexity" evidence="5">
    <location>
        <begin position="17"/>
        <end position="31"/>
    </location>
</feature>
<feature type="region of interest" description="Disordered" evidence="5">
    <location>
        <begin position="11"/>
        <end position="45"/>
    </location>
</feature>
<keyword evidence="7" id="KW-1185">Reference proteome</keyword>
<keyword evidence="4" id="KW-0406">Ion transport</keyword>
<feature type="compositionally biased region" description="Gly residues" evidence="5">
    <location>
        <begin position="35"/>
        <end position="44"/>
    </location>
</feature>
<evidence type="ECO:0000256" key="5">
    <source>
        <dbReference type="SAM" id="MobiDB-lite"/>
    </source>
</evidence>
<dbReference type="GeneID" id="98173191"/>
<organism evidence="6 7">
    <name type="scientific">Madurella fahalii</name>
    <dbReference type="NCBI Taxonomy" id="1157608"/>
    <lineage>
        <taxon>Eukaryota</taxon>
        <taxon>Fungi</taxon>
        <taxon>Dikarya</taxon>
        <taxon>Ascomycota</taxon>
        <taxon>Pezizomycotina</taxon>
        <taxon>Sordariomycetes</taxon>
        <taxon>Sordariomycetidae</taxon>
        <taxon>Sordariales</taxon>
        <taxon>Sordariales incertae sedis</taxon>
        <taxon>Madurella</taxon>
    </lineage>
</organism>
<feature type="transmembrane region" description="Helical" evidence="4">
    <location>
        <begin position="171"/>
        <end position="189"/>
    </location>
</feature>
<proteinExistence type="inferred from homology"/>
<keyword evidence="4" id="KW-0186">Copper</keyword>
<feature type="transmembrane region" description="Helical" evidence="4">
    <location>
        <begin position="195"/>
        <end position="215"/>
    </location>
</feature>
<keyword evidence="4" id="KW-0187">Copper transport</keyword>
<protein>
    <recommendedName>
        <fullName evidence="4">Copper transport protein</fullName>
    </recommendedName>
</protein>
<accession>A0ABQ0G3C3</accession>
<feature type="transmembrane region" description="Helical" evidence="4">
    <location>
        <begin position="73"/>
        <end position="94"/>
    </location>
</feature>